<evidence type="ECO:0000313" key="1">
    <source>
        <dbReference type="EMBL" id="KAK2648270.1"/>
    </source>
</evidence>
<dbReference type="AlphaFoldDB" id="A0AAD9WZU4"/>
<evidence type="ECO:0000313" key="2">
    <source>
        <dbReference type="Proteomes" id="UP001280121"/>
    </source>
</evidence>
<reference evidence="1" key="1">
    <citation type="journal article" date="2023" name="Plant J.">
        <title>Genome sequences and population genomics provide insights into the demographic history, inbreeding, and mutation load of two 'living fossil' tree species of Dipteronia.</title>
        <authorList>
            <person name="Feng Y."/>
            <person name="Comes H.P."/>
            <person name="Chen J."/>
            <person name="Zhu S."/>
            <person name="Lu R."/>
            <person name="Zhang X."/>
            <person name="Li P."/>
            <person name="Qiu J."/>
            <person name="Olsen K.M."/>
            <person name="Qiu Y."/>
        </authorList>
    </citation>
    <scope>NUCLEOTIDE SEQUENCE</scope>
    <source>
        <tissue evidence="1">Leaf</tissue>
    </source>
</reference>
<keyword evidence="2" id="KW-1185">Reference proteome</keyword>
<comment type="caution">
    <text evidence="1">The sequence shown here is derived from an EMBL/GenBank/DDBJ whole genome shotgun (WGS) entry which is preliminary data.</text>
</comment>
<dbReference type="Proteomes" id="UP001280121">
    <property type="component" value="Unassembled WGS sequence"/>
</dbReference>
<organism evidence="1 2">
    <name type="scientific">Dipteronia dyeriana</name>
    <dbReference type="NCBI Taxonomy" id="168575"/>
    <lineage>
        <taxon>Eukaryota</taxon>
        <taxon>Viridiplantae</taxon>
        <taxon>Streptophyta</taxon>
        <taxon>Embryophyta</taxon>
        <taxon>Tracheophyta</taxon>
        <taxon>Spermatophyta</taxon>
        <taxon>Magnoliopsida</taxon>
        <taxon>eudicotyledons</taxon>
        <taxon>Gunneridae</taxon>
        <taxon>Pentapetalae</taxon>
        <taxon>rosids</taxon>
        <taxon>malvids</taxon>
        <taxon>Sapindales</taxon>
        <taxon>Sapindaceae</taxon>
        <taxon>Hippocastanoideae</taxon>
        <taxon>Acereae</taxon>
        <taxon>Dipteronia</taxon>
    </lineage>
</organism>
<gene>
    <name evidence="1" type="ORF">Ddye_015759</name>
</gene>
<dbReference type="EMBL" id="JANJYI010000005">
    <property type="protein sequence ID" value="KAK2648270.1"/>
    <property type="molecule type" value="Genomic_DNA"/>
</dbReference>
<name>A0AAD9WZU4_9ROSI</name>
<accession>A0AAD9WZU4</accession>
<proteinExistence type="predicted"/>
<protein>
    <submittedName>
        <fullName evidence="1">Uncharacterized protein</fullName>
    </submittedName>
</protein>
<sequence length="127" mass="14296">MPSTWITTVSPTPDKKIDVCSFDKSFSSIPGNMFQSTKANSVNILTEKKVNNLEWNTNRFSLQEKYIKKLIPGIRNSRQTPMAAILNVERPAPCFGASAVQRWIPVFSPGCHACNIQHIQILHLQLL</sequence>